<evidence type="ECO:0000313" key="1">
    <source>
        <dbReference type="EMBL" id="KAK8897670.1"/>
    </source>
</evidence>
<keyword evidence="2" id="KW-1185">Reference proteome</keyword>
<gene>
    <name evidence="1" type="ORF">M9Y10_015633</name>
</gene>
<protein>
    <submittedName>
        <fullName evidence="1">Uncharacterized protein</fullName>
    </submittedName>
</protein>
<reference evidence="1 2" key="1">
    <citation type="submission" date="2024-04" db="EMBL/GenBank/DDBJ databases">
        <title>Tritrichomonas musculus Genome.</title>
        <authorList>
            <person name="Alves-Ferreira E."/>
            <person name="Grigg M."/>
            <person name="Lorenzi H."/>
            <person name="Galac M."/>
        </authorList>
    </citation>
    <scope>NUCLEOTIDE SEQUENCE [LARGE SCALE GENOMIC DNA]</scope>
    <source>
        <strain evidence="1 2">EAF2021</strain>
    </source>
</reference>
<organism evidence="1 2">
    <name type="scientific">Tritrichomonas musculus</name>
    <dbReference type="NCBI Taxonomy" id="1915356"/>
    <lineage>
        <taxon>Eukaryota</taxon>
        <taxon>Metamonada</taxon>
        <taxon>Parabasalia</taxon>
        <taxon>Tritrichomonadida</taxon>
        <taxon>Tritrichomonadidae</taxon>
        <taxon>Tritrichomonas</taxon>
    </lineage>
</organism>
<comment type="caution">
    <text evidence="1">The sequence shown here is derived from an EMBL/GenBank/DDBJ whole genome shotgun (WGS) entry which is preliminary data.</text>
</comment>
<dbReference type="EMBL" id="JAPFFF010000002">
    <property type="protein sequence ID" value="KAK8897670.1"/>
    <property type="molecule type" value="Genomic_DNA"/>
</dbReference>
<proteinExistence type="predicted"/>
<name>A0ABR2L2T6_9EUKA</name>
<sequence length="189" mass="22380">MENASTLKFFADNPNLLQFLKEYHQSEMEKEKQKTSRTSPFKNLLQSKPSIFIPNGSPSKPISPRHSDSRLKFLNQEPFDIKKKYKKQAKMYEKLKKNSKYSNVYWPAFVDYKTDISILYNGNTYFIDPSRNNSGDYDISACYKGETIYFKVEYYYPFFLKAEQKDGRNMAPAFVKDTDDEIFYLYNLD</sequence>
<evidence type="ECO:0000313" key="2">
    <source>
        <dbReference type="Proteomes" id="UP001470230"/>
    </source>
</evidence>
<accession>A0ABR2L2T6</accession>
<dbReference type="Proteomes" id="UP001470230">
    <property type="component" value="Unassembled WGS sequence"/>
</dbReference>